<protein>
    <submittedName>
        <fullName evidence="1">DNA-binding protein</fullName>
    </submittedName>
</protein>
<evidence type="ECO:0000313" key="2">
    <source>
        <dbReference type="Proteomes" id="UP000262379"/>
    </source>
</evidence>
<dbReference type="RefSeq" id="WP_116622871.1">
    <property type="nucleotide sequence ID" value="NZ_QURN01000004.1"/>
</dbReference>
<keyword evidence="1" id="KW-0238">DNA-binding</keyword>
<reference evidence="2" key="1">
    <citation type="submission" date="2018-08" db="EMBL/GenBank/DDBJ databases">
        <authorList>
            <person name="Im W.T."/>
        </authorList>
    </citation>
    <scope>NUCLEOTIDE SEQUENCE [LARGE SCALE GENOMIC DNA]</scope>
    <source>
        <strain evidence="2">LA-28</strain>
    </source>
</reference>
<sequence>MINDSNGPVHLVEDEKTGDRFLVYGTDKGLRLDIRYEGENLWMTQAQIAQLFGSDRSVITKHIANVYSDGELEAEATCAKIAQVRREGARRVERQIEHYNLDMVISVGYRVSSAQATMFRRWATGILVQFAKKGFVVDALRLKEPESRDRVAELREIIRDIRSDEANVYRELQQICAMCQDYDGAKAATEFFQKMQAKLVFAVTSHTPSEIVAERADHQAENMGLQTWPSTNIRKRDCTVSKNYLAESEIKELNRLTTILLDIFEDQLDIGRLVLMQDAQNLMDQQLQNLGRAVLRNGGRMSASRAKALAEAEFEKFDEQRKLDRYQRADGGIAALAKEAKALPKTRRS</sequence>
<comment type="caution">
    <text evidence="1">The sequence shown here is derived from an EMBL/GenBank/DDBJ whole genome shotgun (WGS) entry which is preliminary data.</text>
</comment>
<accession>A0A371XGS8</accession>
<evidence type="ECO:0000313" key="1">
    <source>
        <dbReference type="EMBL" id="RFC68435.1"/>
    </source>
</evidence>
<dbReference type="PANTHER" id="PTHR35810">
    <property type="entry name" value="CYTOPLASMIC PROTEIN-RELATED"/>
    <property type="match status" value="1"/>
</dbReference>
<name>A0A371XGS8_9HYPH</name>
<proteinExistence type="predicted"/>
<gene>
    <name evidence="1" type="ORF">DY251_05525</name>
</gene>
<dbReference type="EMBL" id="QURN01000004">
    <property type="protein sequence ID" value="RFC68435.1"/>
    <property type="molecule type" value="Genomic_DNA"/>
</dbReference>
<dbReference type="GO" id="GO:0003677">
    <property type="term" value="F:DNA binding"/>
    <property type="evidence" value="ECO:0007669"/>
    <property type="project" value="UniProtKB-KW"/>
</dbReference>
<dbReference type="Pfam" id="PF13310">
    <property type="entry name" value="Virulence_RhuM"/>
    <property type="match status" value="1"/>
</dbReference>
<dbReference type="InterPro" id="IPR011204">
    <property type="entry name" value="Virulence_RhuM-like"/>
</dbReference>
<keyword evidence="2" id="KW-1185">Reference proteome</keyword>
<dbReference type="PANTHER" id="PTHR35810:SF1">
    <property type="entry name" value="CYTOPLASMIC PROTEIN"/>
    <property type="match status" value="1"/>
</dbReference>
<dbReference type="PIRSF" id="PIRSF015268">
    <property type="entry name" value="Virulence_RhuM"/>
    <property type="match status" value="1"/>
</dbReference>
<dbReference type="AlphaFoldDB" id="A0A371XGS8"/>
<organism evidence="1 2">
    <name type="scientific">Mesorhizobium denitrificans</name>
    <dbReference type="NCBI Taxonomy" id="2294114"/>
    <lineage>
        <taxon>Bacteria</taxon>
        <taxon>Pseudomonadati</taxon>
        <taxon>Pseudomonadota</taxon>
        <taxon>Alphaproteobacteria</taxon>
        <taxon>Hyphomicrobiales</taxon>
        <taxon>Phyllobacteriaceae</taxon>
        <taxon>Mesorhizobium</taxon>
    </lineage>
</organism>
<dbReference type="Proteomes" id="UP000262379">
    <property type="component" value="Unassembled WGS sequence"/>
</dbReference>